<proteinExistence type="predicted"/>
<reference evidence="2" key="1">
    <citation type="submission" date="2022-06" db="EMBL/GenBank/DDBJ databases">
        <title>Draft genome sequence of Streptomyces sp. RB6PN25 isolated from peat swamp forest in Thailand.</title>
        <authorList>
            <person name="Duangmal K."/>
            <person name="Klaysubun C."/>
        </authorList>
    </citation>
    <scope>NUCLEOTIDE SEQUENCE</scope>
    <source>
        <strain evidence="2">RB6PN25</strain>
    </source>
</reference>
<gene>
    <name evidence="2" type="ORF">NGB36_00925</name>
</gene>
<feature type="transmembrane region" description="Helical" evidence="1">
    <location>
        <begin position="49"/>
        <end position="70"/>
    </location>
</feature>
<keyword evidence="1" id="KW-0812">Transmembrane</keyword>
<keyword evidence="1" id="KW-1133">Transmembrane helix</keyword>
<name>A0ABT1PNI3_9ACTN</name>
<feature type="transmembrane region" description="Helical" evidence="1">
    <location>
        <begin position="6"/>
        <end position="22"/>
    </location>
</feature>
<accession>A0ABT1PNI3</accession>
<evidence type="ECO:0000313" key="3">
    <source>
        <dbReference type="Proteomes" id="UP001057702"/>
    </source>
</evidence>
<comment type="caution">
    <text evidence="2">The sequence shown here is derived from an EMBL/GenBank/DDBJ whole genome shotgun (WGS) entry which is preliminary data.</text>
</comment>
<evidence type="ECO:0000256" key="1">
    <source>
        <dbReference type="SAM" id="Phobius"/>
    </source>
</evidence>
<evidence type="ECO:0000313" key="2">
    <source>
        <dbReference type="EMBL" id="MCQ4079214.1"/>
    </source>
</evidence>
<organism evidence="2 3">
    <name type="scientific">Streptomyces humicola</name>
    <dbReference type="NCBI Taxonomy" id="2953240"/>
    <lineage>
        <taxon>Bacteria</taxon>
        <taxon>Bacillati</taxon>
        <taxon>Actinomycetota</taxon>
        <taxon>Actinomycetes</taxon>
        <taxon>Kitasatosporales</taxon>
        <taxon>Streptomycetaceae</taxon>
        <taxon>Streptomyces</taxon>
    </lineage>
</organism>
<keyword evidence="1" id="KW-0472">Membrane</keyword>
<dbReference type="RefSeq" id="WP_255918066.1">
    <property type="nucleotide sequence ID" value="NZ_JANFNG010000001.1"/>
</dbReference>
<keyword evidence="3" id="KW-1185">Reference proteome</keyword>
<dbReference type="Proteomes" id="UP001057702">
    <property type="component" value="Unassembled WGS sequence"/>
</dbReference>
<protein>
    <submittedName>
        <fullName evidence="2">Uncharacterized protein</fullName>
    </submittedName>
</protein>
<sequence length="71" mass="7564">MLVGIVSQMALALGLMLVGRWGRRRAAALVPASLSGTDRDRRIVAMRRGALACKALGVLFAFASIPAIGWR</sequence>
<dbReference type="EMBL" id="JANFNG010000001">
    <property type="protein sequence ID" value="MCQ4079214.1"/>
    <property type="molecule type" value="Genomic_DNA"/>
</dbReference>